<sequence>MEHYPTPRLPPARETPGVVHRGVSEADHLAATPSSRSLPFEILYIVACEADPQRAGVSNHKPDFRVIDHEPSIGDQICGLLFFNNDRSTHTMHSDTDTGQIVFENQEIDVSIELNSASKPRTLRAHSVARAFKPQIRHTKTPTSKATKSHHTQPDFSAQTQIPPSSNNLDSTSPLHLRGGCFSVFKKNKRLEDDEVVPAVIWWLAGGRLDGARPTGKRLREWKQASRGNWDEGRQRGFFQECVFVLSRGKRGRDQRGKHWADPPAGDPPTDGGGSSVLTM</sequence>
<dbReference type="AlphaFoldDB" id="A0AAF0INS5"/>
<dbReference type="EMBL" id="CP120630">
    <property type="protein sequence ID" value="WEW61139.1"/>
    <property type="molecule type" value="Genomic_DNA"/>
</dbReference>
<feature type="compositionally biased region" description="Polar residues" evidence="1">
    <location>
        <begin position="154"/>
        <end position="173"/>
    </location>
</feature>
<accession>A0AAF0INS5</accession>
<keyword evidence="3" id="KW-1185">Reference proteome</keyword>
<organism evidence="2 3">
    <name type="scientific">Emydomyces testavorans</name>
    <dbReference type="NCBI Taxonomy" id="2070801"/>
    <lineage>
        <taxon>Eukaryota</taxon>
        <taxon>Fungi</taxon>
        <taxon>Dikarya</taxon>
        <taxon>Ascomycota</taxon>
        <taxon>Pezizomycotina</taxon>
        <taxon>Eurotiomycetes</taxon>
        <taxon>Eurotiomycetidae</taxon>
        <taxon>Onygenales</taxon>
        <taxon>Nannizziopsiaceae</taxon>
        <taxon>Emydomyces</taxon>
    </lineage>
</organism>
<evidence type="ECO:0000256" key="1">
    <source>
        <dbReference type="SAM" id="MobiDB-lite"/>
    </source>
</evidence>
<dbReference type="Proteomes" id="UP001219355">
    <property type="component" value="Chromosome 4"/>
</dbReference>
<evidence type="ECO:0000313" key="2">
    <source>
        <dbReference type="EMBL" id="WEW61139.1"/>
    </source>
</evidence>
<evidence type="ECO:0000313" key="3">
    <source>
        <dbReference type="Proteomes" id="UP001219355"/>
    </source>
</evidence>
<gene>
    <name evidence="2" type="ORF">PRK78_006629</name>
</gene>
<feature type="compositionally biased region" description="Gly residues" evidence="1">
    <location>
        <begin position="271"/>
        <end position="280"/>
    </location>
</feature>
<reference evidence="2" key="1">
    <citation type="submission" date="2023-03" db="EMBL/GenBank/DDBJ databases">
        <title>Emydomyces testavorans Genome Sequence.</title>
        <authorList>
            <person name="Hoyer L."/>
        </authorList>
    </citation>
    <scope>NUCLEOTIDE SEQUENCE</scope>
    <source>
        <strain evidence="2">16-2883</strain>
    </source>
</reference>
<protein>
    <submittedName>
        <fullName evidence="2">Uncharacterized protein</fullName>
    </submittedName>
</protein>
<feature type="region of interest" description="Disordered" evidence="1">
    <location>
        <begin position="253"/>
        <end position="280"/>
    </location>
</feature>
<feature type="region of interest" description="Disordered" evidence="1">
    <location>
        <begin position="136"/>
        <end position="173"/>
    </location>
</feature>
<proteinExistence type="predicted"/>
<name>A0AAF0INS5_9EURO</name>